<organism evidence="2 3">
    <name type="scientific">Coprinellus micaceus</name>
    <name type="common">Glistening ink-cap mushroom</name>
    <name type="synonym">Coprinus micaceus</name>
    <dbReference type="NCBI Taxonomy" id="71717"/>
    <lineage>
        <taxon>Eukaryota</taxon>
        <taxon>Fungi</taxon>
        <taxon>Dikarya</taxon>
        <taxon>Basidiomycota</taxon>
        <taxon>Agaricomycotina</taxon>
        <taxon>Agaricomycetes</taxon>
        <taxon>Agaricomycetidae</taxon>
        <taxon>Agaricales</taxon>
        <taxon>Agaricineae</taxon>
        <taxon>Psathyrellaceae</taxon>
        <taxon>Coprinellus</taxon>
    </lineage>
</organism>
<feature type="region of interest" description="Disordered" evidence="1">
    <location>
        <begin position="18"/>
        <end position="138"/>
    </location>
</feature>
<feature type="compositionally biased region" description="Basic and acidic residues" evidence="1">
    <location>
        <begin position="190"/>
        <end position="205"/>
    </location>
</feature>
<evidence type="ECO:0000256" key="1">
    <source>
        <dbReference type="SAM" id="MobiDB-lite"/>
    </source>
</evidence>
<name>A0A4Y7T8H2_COPMI</name>
<feature type="compositionally biased region" description="Basic and acidic residues" evidence="1">
    <location>
        <begin position="76"/>
        <end position="86"/>
    </location>
</feature>
<reference evidence="2 3" key="1">
    <citation type="journal article" date="2019" name="Nat. Ecol. Evol.">
        <title>Megaphylogeny resolves global patterns of mushroom evolution.</title>
        <authorList>
            <person name="Varga T."/>
            <person name="Krizsan K."/>
            <person name="Foldi C."/>
            <person name="Dima B."/>
            <person name="Sanchez-Garcia M."/>
            <person name="Sanchez-Ramirez S."/>
            <person name="Szollosi G.J."/>
            <person name="Szarkandi J.G."/>
            <person name="Papp V."/>
            <person name="Albert L."/>
            <person name="Andreopoulos W."/>
            <person name="Angelini C."/>
            <person name="Antonin V."/>
            <person name="Barry K.W."/>
            <person name="Bougher N.L."/>
            <person name="Buchanan P."/>
            <person name="Buyck B."/>
            <person name="Bense V."/>
            <person name="Catcheside P."/>
            <person name="Chovatia M."/>
            <person name="Cooper J."/>
            <person name="Damon W."/>
            <person name="Desjardin D."/>
            <person name="Finy P."/>
            <person name="Geml J."/>
            <person name="Haridas S."/>
            <person name="Hughes K."/>
            <person name="Justo A."/>
            <person name="Karasinski D."/>
            <person name="Kautmanova I."/>
            <person name="Kiss B."/>
            <person name="Kocsube S."/>
            <person name="Kotiranta H."/>
            <person name="LaButti K.M."/>
            <person name="Lechner B.E."/>
            <person name="Liimatainen K."/>
            <person name="Lipzen A."/>
            <person name="Lukacs Z."/>
            <person name="Mihaltcheva S."/>
            <person name="Morgado L.N."/>
            <person name="Niskanen T."/>
            <person name="Noordeloos M.E."/>
            <person name="Ohm R.A."/>
            <person name="Ortiz-Santana B."/>
            <person name="Ovrebo C."/>
            <person name="Racz N."/>
            <person name="Riley R."/>
            <person name="Savchenko A."/>
            <person name="Shiryaev A."/>
            <person name="Soop K."/>
            <person name="Spirin V."/>
            <person name="Szebenyi C."/>
            <person name="Tomsovsky M."/>
            <person name="Tulloss R.E."/>
            <person name="Uehling J."/>
            <person name="Grigoriev I.V."/>
            <person name="Vagvolgyi C."/>
            <person name="Papp T."/>
            <person name="Martin F.M."/>
            <person name="Miettinen O."/>
            <person name="Hibbett D.S."/>
            <person name="Nagy L.G."/>
        </authorList>
    </citation>
    <scope>NUCLEOTIDE SEQUENCE [LARGE SCALE GENOMIC DNA]</scope>
    <source>
        <strain evidence="2 3">FP101781</strain>
    </source>
</reference>
<dbReference type="EMBL" id="QPFP01000023">
    <property type="protein sequence ID" value="TEB30445.1"/>
    <property type="molecule type" value="Genomic_DNA"/>
</dbReference>
<sequence>MPMWRRLRRLFCCAPDSSTIDLDVSEPKDPVDNSNSAGPNAPPSARARTLDTSIISQVSLVGGEPPPSPTTATTIIRERDSFRDATEQLSDLSSPPTPPSSMPLRKPEIGSSSDSPPGPNRASQPQAALSADGVKGSAPQTVIDSAIDIGFTPALNGFEAHTMPFIPESDTRERSILDDIPEHGTVPPAEIHDHPTAEQRDEVDSPTRSSSKSSLVEWSPIAEQAISDYGEQHGQSTTLPPQTCQSPAEPQSIARSTSTPPNDNLVPDGNASAPSSIASAAAERETGYRISQAAPACPTRQEHAKPAYLSPPPSPPLTGASSWLKPASPGIGLVAGECPTKC</sequence>
<evidence type="ECO:0000313" key="3">
    <source>
        <dbReference type="Proteomes" id="UP000298030"/>
    </source>
</evidence>
<comment type="caution">
    <text evidence="2">The sequence shown here is derived from an EMBL/GenBank/DDBJ whole genome shotgun (WGS) entry which is preliminary data.</text>
</comment>
<evidence type="ECO:0000313" key="2">
    <source>
        <dbReference type="EMBL" id="TEB30445.1"/>
    </source>
</evidence>
<keyword evidence="3" id="KW-1185">Reference proteome</keyword>
<feature type="compositionally biased region" description="Basic and acidic residues" evidence="1">
    <location>
        <begin position="170"/>
        <end position="182"/>
    </location>
</feature>
<feature type="compositionally biased region" description="Polar residues" evidence="1">
    <location>
        <begin position="233"/>
        <end position="262"/>
    </location>
</feature>
<feature type="compositionally biased region" description="Low complexity" evidence="1">
    <location>
        <begin position="271"/>
        <end position="281"/>
    </location>
</feature>
<feature type="compositionally biased region" description="Polar residues" evidence="1">
    <location>
        <begin position="206"/>
        <end position="216"/>
    </location>
</feature>
<feature type="compositionally biased region" description="Polar residues" evidence="1">
    <location>
        <begin position="110"/>
        <end position="127"/>
    </location>
</feature>
<accession>A0A4Y7T8H2</accession>
<dbReference type="AlphaFoldDB" id="A0A4Y7T8H2"/>
<feature type="compositionally biased region" description="Polar residues" evidence="1">
    <location>
        <begin position="50"/>
        <end position="59"/>
    </location>
</feature>
<feature type="region of interest" description="Disordered" evidence="1">
    <location>
        <begin position="170"/>
        <end position="326"/>
    </location>
</feature>
<gene>
    <name evidence="2" type="ORF">FA13DRAFT_1774904</name>
</gene>
<protein>
    <submittedName>
        <fullName evidence="2">Uncharacterized protein</fullName>
    </submittedName>
</protein>
<proteinExistence type="predicted"/>
<dbReference type="Proteomes" id="UP000298030">
    <property type="component" value="Unassembled WGS sequence"/>
</dbReference>